<feature type="domain" description="Ubiquinol-cytochrome c chaperone" evidence="3">
    <location>
        <begin position="35"/>
        <end position="176"/>
    </location>
</feature>
<evidence type="ECO:0000256" key="2">
    <source>
        <dbReference type="ARBA" id="ARBA00006436"/>
    </source>
</evidence>
<dbReference type="InterPro" id="IPR007129">
    <property type="entry name" value="Ubiqinol_cyt_c_chaperone_CPB3"/>
</dbReference>
<comment type="similarity">
    <text evidence="1">Belongs to the CBP3 family.</text>
</comment>
<dbReference type="PIRSF" id="PIRSF032079">
    <property type="entry name" value="UCP032079"/>
    <property type="match status" value="1"/>
</dbReference>
<dbReference type="PANTHER" id="PTHR12184">
    <property type="entry name" value="UBIQUINOL-CYTOCHROME C REDUCTASE COMPLEX ASSEMBLY FACTOR 1 FAMILY MEMBER"/>
    <property type="match status" value="1"/>
</dbReference>
<proteinExistence type="inferred from homology"/>
<dbReference type="Proteomes" id="UP001196509">
    <property type="component" value="Unassembled WGS sequence"/>
</dbReference>
<dbReference type="InterPro" id="IPR014569">
    <property type="entry name" value="Ubq_cyt-c_CBP3-rel"/>
</dbReference>
<dbReference type="PANTHER" id="PTHR12184:SF1">
    <property type="entry name" value="UBIQUINOL-CYTOCHROME-C REDUCTASE COMPLEX ASSEMBLY FACTOR 1"/>
    <property type="match status" value="1"/>
</dbReference>
<keyword evidence="5" id="KW-1185">Reference proteome</keyword>
<evidence type="ECO:0000313" key="5">
    <source>
        <dbReference type="Proteomes" id="UP001196509"/>
    </source>
</evidence>
<dbReference type="AlphaFoldDB" id="A0AAE2ZU81"/>
<sequence length="185" mass="20354">MIFGYFSRNRKNREIVRSIYGQLTGAARKPSYYMHMNVPDTVMGRYEMISIMMILFLRRTGQASSTVQELAQDVVDSFFAEIDHSIRELGVGDNSVPKRMKKLARMFYGRAEAYRAALDAGDAAALAEALKRNIHPGLAGDAAAEPGVDMSALAEAVLRLDEEFSGCEEAGILSGDILQRPAESV</sequence>
<gene>
    <name evidence="4" type="ORF">K1W69_21110</name>
</gene>
<evidence type="ECO:0000313" key="4">
    <source>
        <dbReference type="EMBL" id="MBW8639707.1"/>
    </source>
</evidence>
<comment type="similarity">
    <text evidence="2">Belongs to the UPF0174 family.</text>
</comment>
<accession>A0AAE2ZU81</accession>
<evidence type="ECO:0000256" key="1">
    <source>
        <dbReference type="ARBA" id="ARBA00006407"/>
    </source>
</evidence>
<dbReference type="InterPro" id="IPR021150">
    <property type="entry name" value="Ubiq_cyt_c_chap"/>
</dbReference>
<dbReference type="EMBL" id="JAICBX010000004">
    <property type="protein sequence ID" value="MBW8639707.1"/>
    <property type="molecule type" value="Genomic_DNA"/>
</dbReference>
<name>A0AAE2ZU81_9HYPH</name>
<evidence type="ECO:0000259" key="3">
    <source>
        <dbReference type="Pfam" id="PF03981"/>
    </source>
</evidence>
<comment type="caution">
    <text evidence="4">The sequence shown here is derived from an EMBL/GenBank/DDBJ whole genome shotgun (WGS) entry which is preliminary data.</text>
</comment>
<dbReference type="Pfam" id="PF03981">
    <property type="entry name" value="Ubiq_cyt_C_chap"/>
    <property type="match status" value="1"/>
</dbReference>
<reference evidence="4" key="1">
    <citation type="submission" date="2021-08" db="EMBL/GenBank/DDBJ databases">
        <title>Hoeflea bacterium WL0058 sp. nov., isolated from the sediment.</title>
        <authorList>
            <person name="Wang L."/>
            <person name="Zhang D."/>
        </authorList>
    </citation>
    <scope>NUCLEOTIDE SEQUENCE</scope>
    <source>
        <strain evidence="4">WL0058</strain>
    </source>
</reference>
<protein>
    <submittedName>
        <fullName evidence="4">Ubiquinol-cytochrome C chaperone</fullName>
    </submittedName>
</protein>
<organism evidence="4 5">
    <name type="scientific">Flavimaribacter sediminis</name>
    <dbReference type="NCBI Taxonomy" id="2865987"/>
    <lineage>
        <taxon>Bacteria</taxon>
        <taxon>Pseudomonadati</taxon>
        <taxon>Pseudomonadota</taxon>
        <taxon>Alphaproteobacteria</taxon>
        <taxon>Hyphomicrobiales</taxon>
        <taxon>Rhizobiaceae</taxon>
        <taxon>Flavimaribacter</taxon>
    </lineage>
</organism>